<evidence type="ECO:0000256" key="3">
    <source>
        <dbReference type="ARBA" id="ARBA00022989"/>
    </source>
</evidence>
<feature type="transmembrane region" description="Helical" evidence="6">
    <location>
        <begin position="193"/>
        <end position="215"/>
    </location>
</feature>
<gene>
    <name evidence="7" type="ORF">EDD18DRAFT_1126686</name>
</gene>
<feature type="transmembrane region" description="Helical" evidence="6">
    <location>
        <begin position="287"/>
        <end position="310"/>
    </location>
</feature>
<comment type="caution">
    <text evidence="7">The sequence shown here is derived from an EMBL/GenBank/DDBJ whole genome shotgun (WGS) entry which is preliminary data.</text>
</comment>
<evidence type="ECO:0000256" key="6">
    <source>
        <dbReference type="SAM" id="Phobius"/>
    </source>
</evidence>
<feature type="transmembrane region" description="Helical" evidence="6">
    <location>
        <begin position="221"/>
        <end position="239"/>
    </location>
</feature>
<sequence length="496" mass="54028">MSIDSSQQQLEKAVLDQELLDPQPTKREKEKPLVDPISITSNTAQSPLRVEYRLYKRRFVGVVGLVVLNIVTAMSWPWFGPIANDTSLELGFSLNRVNWLGNIVACIYLPVAILIPPFISRYGLRRCCDVGALCLILSSWIRYAGTAKSLSTQSSYALLMFGQLFAAIAQPIYQVLGPKYSETWFNLQGRTTATMIIAISNPIGGAIGQLLSPLVGNTRHSILVLGIISTAATPFVFLIRSTPPTPPTYAASLTPPSLLSFVKRIAGLDKTPGEYYMTPRERLDFGIIWIIFSSLVAATNTFALLSAEILEPVGYSSDNSGLMGACLLLTGIVAAIVTAPLFDRVFTRHLAITTKIAVPIVAVVWLSMIWAVKPNNTGGLFTIMTIIGVGSIPMLPVALELACDLTRNADASSSLLWFGGNLFAIMFILVMDALRAGSDAKPPLNMRQALIFNGVFVLVAASFVVLLQGKQVRKYVDEIKLQESAQTRRTDEEAPL</sequence>
<feature type="transmembrane region" description="Helical" evidence="6">
    <location>
        <begin position="415"/>
        <end position="437"/>
    </location>
</feature>
<feature type="transmembrane region" description="Helical" evidence="6">
    <location>
        <begin position="378"/>
        <end position="403"/>
    </location>
</feature>
<dbReference type="GO" id="GO:0016020">
    <property type="term" value="C:membrane"/>
    <property type="evidence" value="ECO:0007669"/>
    <property type="project" value="UniProtKB-SubCell"/>
</dbReference>
<keyword evidence="3 6" id="KW-1133">Transmembrane helix</keyword>
<dbReference type="AlphaFoldDB" id="A0AA39QKX1"/>
<reference evidence="7" key="1">
    <citation type="submission" date="2023-06" db="EMBL/GenBank/DDBJ databases">
        <authorList>
            <consortium name="Lawrence Berkeley National Laboratory"/>
            <person name="Ahrendt S."/>
            <person name="Sahu N."/>
            <person name="Indic B."/>
            <person name="Wong-Bajracharya J."/>
            <person name="Merenyi Z."/>
            <person name="Ke H.-M."/>
            <person name="Monk M."/>
            <person name="Kocsube S."/>
            <person name="Drula E."/>
            <person name="Lipzen A."/>
            <person name="Balint B."/>
            <person name="Henrissat B."/>
            <person name="Andreopoulos B."/>
            <person name="Martin F.M."/>
            <person name="Harder C.B."/>
            <person name="Rigling D."/>
            <person name="Ford K.L."/>
            <person name="Foster G.D."/>
            <person name="Pangilinan J."/>
            <person name="Papanicolaou A."/>
            <person name="Barry K."/>
            <person name="LaButti K."/>
            <person name="Viragh M."/>
            <person name="Koriabine M."/>
            <person name="Yan M."/>
            <person name="Riley R."/>
            <person name="Champramary S."/>
            <person name="Plett K.L."/>
            <person name="Tsai I.J."/>
            <person name="Slot J."/>
            <person name="Sipos G."/>
            <person name="Plett J."/>
            <person name="Nagy L.G."/>
            <person name="Grigoriev I.V."/>
        </authorList>
    </citation>
    <scope>NUCLEOTIDE SEQUENCE</scope>
    <source>
        <strain evidence="7">HWK02</strain>
    </source>
</reference>
<comment type="subcellular location">
    <subcellularLocation>
        <location evidence="1">Membrane</location>
        <topology evidence="1">Multi-pass membrane protein</topology>
    </subcellularLocation>
</comment>
<feature type="transmembrane region" description="Helical" evidence="6">
    <location>
        <begin position="155"/>
        <end position="173"/>
    </location>
</feature>
<keyword evidence="4 6" id="KW-0472">Membrane</keyword>
<keyword evidence="2 6" id="KW-0812">Transmembrane</keyword>
<dbReference type="GO" id="GO:0022857">
    <property type="term" value="F:transmembrane transporter activity"/>
    <property type="evidence" value="ECO:0007669"/>
    <property type="project" value="InterPro"/>
</dbReference>
<feature type="compositionally biased region" description="Polar residues" evidence="5">
    <location>
        <begin position="1"/>
        <end position="10"/>
    </location>
</feature>
<evidence type="ECO:0000313" key="8">
    <source>
        <dbReference type="Proteomes" id="UP001175228"/>
    </source>
</evidence>
<dbReference type="InterPro" id="IPR011701">
    <property type="entry name" value="MFS"/>
</dbReference>
<dbReference type="PANTHER" id="PTHR10924:SF6">
    <property type="entry name" value="SOLUTE CARRIER FAMILY 49 MEMBER A3"/>
    <property type="match status" value="1"/>
</dbReference>
<feature type="transmembrane region" description="Helical" evidence="6">
    <location>
        <begin position="449"/>
        <end position="467"/>
    </location>
</feature>
<dbReference type="Pfam" id="PF07690">
    <property type="entry name" value="MFS_1"/>
    <property type="match status" value="1"/>
</dbReference>
<evidence type="ECO:0000256" key="2">
    <source>
        <dbReference type="ARBA" id="ARBA00022692"/>
    </source>
</evidence>
<feature type="transmembrane region" description="Helical" evidence="6">
    <location>
        <begin position="59"/>
        <end position="79"/>
    </location>
</feature>
<protein>
    <submittedName>
        <fullName evidence="7">Major facilitator superfamily domain-containing protein</fullName>
    </submittedName>
</protein>
<feature type="transmembrane region" description="Helical" evidence="6">
    <location>
        <begin position="322"/>
        <end position="342"/>
    </location>
</feature>
<keyword evidence="8" id="KW-1185">Reference proteome</keyword>
<dbReference type="PANTHER" id="PTHR10924">
    <property type="entry name" value="MAJOR FACILITATOR SUPERFAMILY PROTEIN-RELATED"/>
    <property type="match status" value="1"/>
</dbReference>
<dbReference type="Proteomes" id="UP001175228">
    <property type="component" value="Unassembled WGS sequence"/>
</dbReference>
<evidence type="ECO:0000256" key="4">
    <source>
        <dbReference type="ARBA" id="ARBA00023136"/>
    </source>
</evidence>
<dbReference type="SUPFAM" id="SSF103473">
    <property type="entry name" value="MFS general substrate transporter"/>
    <property type="match status" value="1"/>
</dbReference>
<evidence type="ECO:0000256" key="5">
    <source>
        <dbReference type="SAM" id="MobiDB-lite"/>
    </source>
</evidence>
<dbReference type="Gene3D" id="1.20.1250.20">
    <property type="entry name" value="MFS general substrate transporter like domains"/>
    <property type="match status" value="2"/>
</dbReference>
<dbReference type="EMBL" id="JAUEPU010000002">
    <property type="protein sequence ID" value="KAK0504842.1"/>
    <property type="molecule type" value="Genomic_DNA"/>
</dbReference>
<dbReference type="InterPro" id="IPR036259">
    <property type="entry name" value="MFS_trans_sf"/>
</dbReference>
<accession>A0AA39QKX1</accession>
<evidence type="ECO:0000313" key="7">
    <source>
        <dbReference type="EMBL" id="KAK0504842.1"/>
    </source>
</evidence>
<proteinExistence type="predicted"/>
<feature type="transmembrane region" description="Helical" evidence="6">
    <location>
        <begin position="354"/>
        <end position="372"/>
    </location>
</feature>
<evidence type="ECO:0000256" key="1">
    <source>
        <dbReference type="ARBA" id="ARBA00004141"/>
    </source>
</evidence>
<name>A0AA39QKX1_9AGAR</name>
<dbReference type="InterPro" id="IPR049680">
    <property type="entry name" value="FLVCR1-2_SLC49-like"/>
</dbReference>
<organism evidence="7 8">
    <name type="scientific">Armillaria luteobubalina</name>
    <dbReference type="NCBI Taxonomy" id="153913"/>
    <lineage>
        <taxon>Eukaryota</taxon>
        <taxon>Fungi</taxon>
        <taxon>Dikarya</taxon>
        <taxon>Basidiomycota</taxon>
        <taxon>Agaricomycotina</taxon>
        <taxon>Agaricomycetes</taxon>
        <taxon>Agaricomycetidae</taxon>
        <taxon>Agaricales</taxon>
        <taxon>Marasmiineae</taxon>
        <taxon>Physalacriaceae</taxon>
        <taxon>Armillaria</taxon>
    </lineage>
</organism>
<feature type="transmembrane region" description="Helical" evidence="6">
    <location>
        <begin position="99"/>
        <end position="119"/>
    </location>
</feature>
<feature type="region of interest" description="Disordered" evidence="5">
    <location>
        <begin position="1"/>
        <end position="32"/>
    </location>
</feature>